<dbReference type="InterPro" id="IPR045920">
    <property type="entry name" value="DUF6339"/>
</dbReference>
<reference evidence="1 2" key="1">
    <citation type="journal article" date="2003" name="Int. J. Syst. Evol. Microbiol.">
        <title>Halobacillus salinus sp. nov., isolated from a salt lake on the coast of the East Sea in Korea.</title>
        <authorList>
            <person name="Yoon J.H."/>
            <person name="Kang K.H."/>
            <person name="Park Y.H."/>
        </authorList>
    </citation>
    <scope>NUCLEOTIDE SEQUENCE [LARGE SCALE GENOMIC DNA]</scope>
    <source>
        <strain evidence="1 2">HSL-3</strain>
    </source>
</reference>
<proteinExistence type="predicted"/>
<evidence type="ECO:0000313" key="2">
    <source>
        <dbReference type="Proteomes" id="UP000297982"/>
    </source>
</evidence>
<sequence length="236" mass="28098">MWKEMSRKEADKRFEEMVNNGFEPKLRKNQFDAPLRDHLIAMHNEILEEFSLNEESLNKKTYLYDLQFALRLYNLLISDDFQMSVQSASSDGVWRYISLNIIPDIVHTRWGSNDNRFYKQPRRIWVKTLWWYIFLSWQGSVRETESILRSNTTDDLVQLVERAGANGYRVSLSREIMKYYGQIPSDSDLRSRNLFRKVMKLNTAKTSTLEPELIDGGIEAYVRDLFENFTKELQRQ</sequence>
<organism evidence="1 2">
    <name type="scientific">Halobacillus salinus</name>
    <dbReference type="NCBI Taxonomy" id="192814"/>
    <lineage>
        <taxon>Bacteria</taxon>
        <taxon>Bacillati</taxon>
        <taxon>Bacillota</taxon>
        <taxon>Bacilli</taxon>
        <taxon>Bacillales</taxon>
        <taxon>Bacillaceae</taxon>
        <taxon>Halobacillus</taxon>
    </lineage>
</organism>
<protein>
    <submittedName>
        <fullName evidence="1">Uncharacterized protein</fullName>
    </submittedName>
</protein>
<dbReference type="Proteomes" id="UP000297982">
    <property type="component" value="Unassembled WGS sequence"/>
</dbReference>
<dbReference type="RefSeq" id="WP_135326238.1">
    <property type="nucleotide sequence ID" value="NZ_SRJC01000001.1"/>
</dbReference>
<name>A0A4Z0H0Y7_9BACI</name>
<dbReference type="AlphaFoldDB" id="A0A4Z0H0Y7"/>
<gene>
    <name evidence="1" type="ORF">E4663_00440</name>
</gene>
<dbReference type="Pfam" id="PF19866">
    <property type="entry name" value="DUF6339"/>
    <property type="match status" value="1"/>
</dbReference>
<evidence type="ECO:0000313" key="1">
    <source>
        <dbReference type="EMBL" id="TGB03507.1"/>
    </source>
</evidence>
<accession>A0A4Z0H0Y7</accession>
<dbReference type="EMBL" id="SRJC01000001">
    <property type="protein sequence ID" value="TGB03507.1"/>
    <property type="molecule type" value="Genomic_DNA"/>
</dbReference>
<comment type="caution">
    <text evidence="1">The sequence shown here is derived from an EMBL/GenBank/DDBJ whole genome shotgun (WGS) entry which is preliminary data.</text>
</comment>
<keyword evidence="2" id="KW-1185">Reference proteome</keyword>